<dbReference type="STRING" id="270498.CHK_2597"/>
<evidence type="ECO:0000313" key="2">
    <source>
        <dbReference type="Proteomes" id="UP000034076"/>
    </source>
</evidence>
<evidence type="ECO:0000313" key="1">
    <source>
        <dbReference type="EMBL" id="KKI49981.1"/>
    </source>
</evidence>
<dbReference type="RefSeq" id="WP_160295666.1">
    <property type="nucleotide sequence ID" value="NZ_LAYJ01000115.1"/>
</dbReference>
<dbReference type="AlphaFoldDB" id="A0A0M2NGC0"/>
<gene>
    <name evidence="1" type="ORF">CHK_2597</name>
</gene>
<organism evidence="1 2">
    <name type="scientific">Christensenella hongkongensis</name>
    <dbReference type="NCBI Taxonomy" id="270498"/>
    <lineage>
        <taxon>Bacteria</taxon>
        <taxon>Bacillati</taxon>
        <taxon>Bacillota</taxon>
        <taxon>Clostridia</taxon>
        <taxon>Christensenellales</taxon>
        <taxon>Christensenellaceae</taxon>
        <taxon>Christensenella</taxon>
    </lineage>
</organism>
<name>A0A0M2NGC0_9FIRM</name>
<sequence>MHEGIWRKPITPCIFLSGKFPTILKVVGNLNNFLISKGTLQKHEHNREFFQFFSDLNQLGKGCDEFYDYVNYIICETNTLEINHSVNAGFQAGVHLHLICQAIIDENYHIANRPDLCARADEIFDVYNQFEDRLTRINYLFVHLSDMFYAIEAKKYMSDQKKEIAALFETDTYKKKAISLKSCIGETKFEILLNKLLDFFYVIPSSDGHRQGFNNELLYSLSYCDESSGKTVMQLWLAHSDLQ</sequence>
<dbReference type="Proteomes" id="UP000034076">
    <property type="component" value="Unassembled WGS sequence"/>
</dbReference>
<comment type="caution">
    <text evidence="1">The sequence shown here is derived from an EMBL/GenBank/DDBJ whole genome shotgun (WGS) entry which is preliminary data.</text>
</comment>
<proteinExistence type="predicted"/>
<reference evidence="1 2" key="1">
    <citation type="submission" date="2015-04" db="EMBL/GenBank/DDBJ databases">
        <title>Draft genome sequence of bacteremic isolate Catabacter hongkongensis type strain HKU16T.</title>
        <authorList>
            <person name="Lau S.K."/>
            <person name="Teng J.L."/>
            <person name="Huang Y."/>
            <person name="Curreem S.O."/>
            <person name="Tsui S.K."/>
            <person name="Woo P.C."/>
        </authorList>
    </citation>
    <scope>NUCLEOTIDE SEQUENCE [LARGE SCALE GENOMIC DNA]</scope>
    <source>
        <strain evidence="1 2">HKU16</strain>
    </source>
</reference>
<protein>
    <submittedName>
        <fullName evidence="1">Uncharacterized protein</fullName>
    </submittedName>
</protein>
<dbReference type="EMBL" id="LAYJ01000115">
    <property type="protein sequence ID" value="KKI49981.1"/>
    <property type="molecule type" value="Genomic_DNA"/>
</dbReference>
<keyword evidence="2" id="KW-1185">Reference proteome</keyword>
<accession>A0A0M2NGC0</accession>